<sequence length="168" mass="18898">MIGFEYEKLKKFCTNCSRINHDSSHCPYLVPPIHQEDILNVPVGPVFEEGEGSNIYSFLHENHTSLSSEISSYSPISQPPRPAAPGPNLEEFMASYPLGTRLSSCSDFLRVSPKAREANKGKAKAKLESGECSKRRKGKEVQLESERNTRQCRKDPGLRFYPTEHESP</sequence>
<organism evidence="3 4">
    <name type="scientific">Camelina sativa</name>
    <name type="common">False flax</name>
    <name type="synonym">Myagrum sativum</name>
    <dbReference type="NCBI Taxonomy" id="90675"/>
    <lineage>
        <taxon>Eukaryota</taxon>
        <taxon>Viridiplantae</taxon>
        <taxon>Streptophyta</taxon>
        <taxon>Embryophyta</taxon>
        <taxon>Tracheophyta</taxon>
        <taxon>Spermatophyta</taxon>
        <taxon>Magnoliopsida</taxon>
        <taxon>eudicotyledons</taxon>
        <taxon>Gunneridae</taxon>
        <taxon>Pentapetalae</taxon>
        <taxon>rosids</taxon>
        <taxon>malvids</taxon>
        <taxon>Brassicales</taxon>
        <taxon>Brassicaceae</taxon>
        <taxon>Camelineae</taxon>
        <taxon>Camelina</taxon>
    </lineage>
</organism>
<accession>A0ABM0Y8T4</accession>
<evidence type="ECO:0000259" key="2">
    <source>
        <dbReference type="Pfam" id="PF14392"/>
    </source>
</evidence>
<dbReference type="InterPro" id="IPR025836">
    <property type="entry name" value="Zn_knuckle_CX2CX4HX4C"/>
</dbReference>
<keyword evidence="3" id="KW-1185">Reference proteome</keyword>
<feature type="region of interest" description="Disordered" evidence="1">
    <location>
        <begin position="69"/>
        <end position="88"/>
    </location>
</feature>
<feature type="region of interest" description="Disordered" evidence="1">
    <location>
        <begin position="115"/>
        <end position="168"/>
    </location>
</feature>
<dbReference type="Proteomes" id="UP000694864">
    <property type="component" value="Unplaced"/>
</dbReference>
<evidence type="ECO:0000313" key="3">
    <source>
        <dbReference type="Proteomes" id="UP000694864"/>
    </source>
</evidence>
<evidence type="ECO:0000313" key="4">
    <source>
        <dbReference type="RefSeq" id="XP_010497312.1"/>
    </source>
</evidence>
<name>A0ABM0Y8T4_CAMSA</name>
<evidence type="ECO:0000256" key="1">
    <source>
        <dbReference type="SAM" id="MobiDB-lite"/>
    </source>
</evidence>
<dbReference type="GeneID" id="104774395"/>
<dbReference type="Pfam" id="PF14392">
    <property type="entry name" value="zf-CCHC_4"/>
    <property type="match status" value="1"/>
</dbReference>
<dbReference type="RefSeq" id="XP_010497312.1">
    <property type="nucleotide sequence ID" value="XM_010499010.1"/>
</dbReference>
<reference evidence="3" key="1">
    <citation type="journal article" date="2014" name="Nat. Commun.">
        <title>The emerging biofuel crop Camelina sativa retains a highly undifferentiated hexaploid genome structure.</title>
        <authorList>
            <person name="Kagale S."/>
            <person name="Koh C."/>
            <person name="Nixon J."/>
            <person name="Bollina V."/>
            <person name="Clarke W.E."/>
            <person name="Tuteja R."/>
            <person name="Spillane C."/>
            <person name="Robinson S.J."/>
            <person name="Links M.G."/>
            <person name="Clarke C."/>
            <person name="Higgins E.E."/>
            <person name="Huebert T."/>
            <person name="Sharpe A.G."/>
            <person name="Parkin I.A."/>
        </authorList>
    </citation>
    <scope>NUCLEOTIDE SEQUENCE [LARGE SCALE GENOMIC DNA]</scope>
    <source>
        <strain evidence="3">cv. DH55</strain>
    </source>
</reference>
<reference evidence="4" key="2">
    <citation type="submission" date="2025-08" db="UniProtKB">
        <authorList>
            <consortium name="RefSeq"/>
        </authorList>
    </citation>
    <scope>IDENTIFICATION</scope>
    <source>
        <tissue evidence="4">Leaf</tissue>
    </source>
</reference>
<protein>
    <submittedName>
        <fullName evidence="4">Uncharacterized protein At4g02000-like</fullName>
    </submittedName>
</protein>
<proteinExistence type="predicted"/>
<feature type="domain" description="Zinc knuckle CX2CX4HX4C" evidence="2">
    <location>
        <begin position="1"/>
        <end position="28"/>
    </location>
</feature>
<gene>
    <name evidence="4" type="primary">LOC104774395</name>
</gene>